<accession>A0A6J7NCQ2</accession>
<sequence length="388" mass="41569">MVRARAVVSGSPQWSTRDAVDTNPILPDYSGANVSAIVPGLLGGTAGRTSLPAWFPQCVTGANQVVLFVVDGLGWDQLQRWAAVAPTIAAMEGGPITTVAPSTTATALTSIATGLTPAEHGILGYRVDLGGEVVNMLRWSSSKGDARHRVPPRDLQPQRAFLGTSVPVVSKADLQNSAFTEAHLFGVRHHGWRVPSNLGVEVQGLLERGERFVYAYYDGLDKVAHEFGFGPFYDAELRTIDRMVGDLLDLLPSGAVLCVTADHGQVHVGDRVFAPCADALALTRHQSGEGRFRWLHARPGSAAALVEACAAHQDVAWVAPRERVLDEGWFGPYMSTAVSKRLGDVALVAREDVSFEDPADSGPFVLVCRHGSLTPAEMYVPFVAGSRR</sequence>
<dbReference type="InterPro" id="IPR002591">
    <property type="entry name" value="Phosphodiest/P_Trfase"/>
</dbReference>
<protein>
    <submittedName>
        <fullName evidence="1">Unannotated protein</fullName>
    </submittedName>
</protein>
<dbReference type="AlphaFoldDB" id="A0A6J7NCQ2"/>
<gene>
    <name evidence="1" type="ORF">UFOPK3954_01116</name>
</gene>
<evidence type="ECO:0000313" key="1">
    <source>
        <dbReference type="EMBL" id="CAB4990268.1"/>
    </source>
</evidence>
<proteinExistence type="predicted"/>
<dbReference type="Pfam" id="PF01663">
    <property type="entry name" value="Phosphodiest"/>
    <property type="match status" value="1"/>
</dbReference>
<dbReference type="PANTHER" id="PTHR10151">
    <property type="entry name" value="ECTONUCLEOTIDE PYROPHOSPHATASE/PHOSPHODIESTERASE"/>
    <property type="match status" value="1"/>
</dbReference>
<dbReference type="Gene3D" id="3.40.720.10">
    <property type="entry name" value="Alkaline Phosphatase, subunit A"/>
    <property type="match status" value="1"/>
</dbReference>
<name>A0A6J7NCQ2_9ZZZZ</name>
<organism evidence="1">
    <name type="scientific">freshwater metagenome</name>
    <dbReference type="NCBI Taxonomy" id="449393"/>
    <lineage>
        <taxon>unclassified sequences</taxon>
        <taxon>metagenomes</taxon>
        <taxon>ecological metagenomes</taxon>
    </lineage>
</organism>
<dbReference type="InterPro" id="IPR017850">
    <property type="entry name" value="Alkaline_phosphatase_core_sf"/>
</dbReference>
<dbReference type="SUPFAM" id="SSF53649">
    <property type="entry name" value="Alkaline phosphatase-like"/>
    <property type="match status" value="1"/>
</dbReference>
<dbReference type="EMBL" id="CAFBON010000103">
    <property type="protein sequence ID" value="CAB4990268.1"/>
    <property type="molecule type" value="Genomic_DNA"/>
</dbReference>
<reference evidence="1" key="1">
    <citation type="submission" date="2020-05" db="EMBL/GenBank/DDBJ databases">
        <authorList>
            <person name="Chiriac C."/>
            <person name="Salcher M."/>
            <person name="Ghai R."/>
            <person name="Kavagutti S V."/>
        </authorList>
    </citation>
    <scope>NUCLEOTIDE SEQUENCE</scope>
</reference>
<dbReference type="GO" id="GO:0016787">
    <property type="term" value="F:hydrolase activity"/>
    <property type="evidence" value="ECO:0007669"/>
    <property type="project" value="UniProtKB-ARBA"/>
</dbReference>
<dbReference type="PANTHER" id="PTHR10151:SF120">
    <property type="entry name" value="BIS(5'-ADENOSYL)-TRIPHOSPHATASE"/>
    <property type="match status" value="1"/>
</dbReference>